<comment type="cofactor">
    <cofactor evidence="1">
        <name>NAD(+)</name>
        <dbReference type="ChEBI" id="CHEBI:57540"/>
    </cofactor>
</comment>
<dbReference type="InterPro" id="IPR050071">
    <property type="entry name" value="Dehydroquinate_synthase"/>
</dbReference>
<dbReference type="InterPro" id="IPR056179">
    <property type="entry name" value="DHQS_C"/>
</dbReference>
<evidence type="ECO:0000256" key="5">
    <source>
        <dbReference type="ARBA" id="ARBA00022741"/>
    </source>
</evidence>
<evidence type="ECO:0000259" key="12">
    <source>
        <dbReference type="Pfam" id="PF24621"/>
    </source>
</evidence>
<dbReference type="InterPro" id="IPR016037">
    <property type="entry name" value="DHQ_synth_AroB"/>
</dbReference>
<evidence type="ECO:0000256" key="10">
    <source>
        <dbReference type="NCBIfam" id="TIGR01357"/>
    </source>
</evidence>
<dbReference type="PIRSF" id="PIRSF001455">
    <property type="entry name" value="DHQ_synth"/>
    <property type="match status" value="1"/>
</dbReference>
<organism evidence="13 14">
    <name type="scientific">Ginsengibacter hankyongi</name>
    <dbReference type="NCBI Taxonomy" id="2607284"/>
    <lineage>
        <taxon>Bacteria</taxon>
        <taxon>Pseudomonadati</taxon>
        <taxon>Bacteroidota</taxon>
        <taxon>Chitinophagia</taxon>
        <taxon>Chitinophagales</taxon>
        <taxon>Chitinophagaceae</taxon>
        <taxon>Ginsengibacter</taxon>
    </lineage>
</organism>
<dbReference type="PANTHER" id="PTHR43622:SF1">
    <property type="entry name" value="3-DEHYDROQUINATE SYNTHASE"/>
    <property type="match status" value="1"/>
</dbReference>
<dbReference type="EMBL" id="VYQF01000005">
    <property type="protein sequence ID" value="KAA9037648.1"/>
    <property type="molecule type" value="Genomic_DNA"/>
</dbReference>
<evidence type="ECO:0000256" key="8">
    <source>
        <dbReference type="ARBA" id="ARBA00023239"/>
    </source>
</evidence>
<keyword evidence="8 13" id="KW-0456">Lyase</keyword>
<evidence type="ECO:0000256" key="2">
    <source>
        <dbReference type="ARBA" id="ARBA00001941"/>
    </source>
</evidence>
<evidence type="ECO:0000256" key="1">
    <source>
        <dbReference type="ARBA" id="ARBA00001911"/>
    </source>
</evidence>
<dbReference type="Gene3D" id="1.20.1090.10">
    <property type="entry name" value="Dehydroquinate synthase-like - alpha domain"/>
    <property type="match status" value="1"/>
</dbReference>
<dbReference type="RefSeq" id="WP_150415883.1">
    <property type="nucleotide sequence ID" value="NZ_VYQF01000005.1"/>
</dbReference>
<dbReference type="SUPFAM" id="SSF56796">
    <property type="entry name" value="Dehydroquinate synthase-like"/>
    <property type="match status" value="1"/>
</dbReference>
<dbReference type="EC" id="4.2.3.4" evidence="10"/>
<evidence type="ECO:0000256" key="6">
    <source>
        <dbReference type="ARBA" id="ARBA00022833"/>
    </source>
</evidence>
<evidence type="ECO:0000313" key="14">
    <source>
        <dbReference type="Proteomes" id="UP000326903"/>
    </source>
</evidence>
<comment type="cofactor">
    <cofactor evidence="2">
        <name>Co(2+)</name>
        <dbReference type="ChEBI" id="CHEBI:48828"/>
    </cofactor>
</comment>
<dbReference type="Gene3D" id="3.40.50.1970">
    <property type="match status" value="1"/>
</dbReference>
<reference evidence="13 14" key="1">
    <citation type="submission" date="2019-09" db="EMBL/GenBank/DDBJ databases">
        <title>Draft genome sequence of Ginsengibacter sp. BR5-29.</title>
        <authorList>
            <person name="Im W.-T."/>
        </authorList>
    </citation>
    <scope>NUCLEOTIDE SEQUENCE [LARGE SCALE GENOMIC DNA]</scope>
    <source>
        <strain evidence="13 14">BR5-29</strain>
    </source>
</reference>
<dbReference type="GO" id="GO:0003856">
    <property type="term" value="F:3-dehydroquinate synthase activity"/>
    <property type="evidence" value="ECO:0007669"/>
    <property type="project" value="UniProtKB-UniRule"/>
</dbReference>
<evidence type="ECO:0000256" key="3">
    <source>
        <dbReference type="ARBA" id="ARBA00003485"/>
    </source>
</evidence>
<dbReference type="Pfam" id="PF01761">
    <property type="entry name" value="DHQ_synthase"/>
    <property type="match status" value="1"/>
</dbReference>
<keyword evidence="9" id="KW-0170">Cobalt</keyword>
<feature type="domain" description="3-dehydroquinate synthase C-terminal" evidence="12">
    <location>
        <begin position="174"/>
        <end position="313"/>
    </location>
</feature>
<dbReference type="NCBIfam" id="TIGR01357">
    <property type="entry name" value="aroB"/>
    <property type="match status" value="1"/>
</dbReference>
<keyword evidence="6" id="KW-0862">Zinc</keyword>
<dbReference type="PANTHER" id="PTHR43622">
    <property type="entry name" value="3-DEHYDROQUINATE SYNTHASE"/>
    <property type="match status" value="1"/>
</dbReference>
<dbReference type="GO" id="GO:0005737">
    <property type="term" value="C:cytoplasm"/>
    <property type="evidence" value="ECO:0007669"/>
    <property type="project" value="InterPro"/>
</dbReference>
<evidence type="ECO:0000259" key="11">
    <source>
        <dbReference type="Pfam" id="PF01761"/>
    </source>
</evidence>
<dbReference type="GO" id="GO:0000166">
    <property type="term" value="F:nucleotide binding"/>
    <property type="evidence" value="ECO:0007669"/>
    <property type="project" value="UniProtKB-KW"/>
</dbReference>
<dbReference type="InterPro" id="IPR030960">
    <property type="entry name" value="DHQS/DOIS_N"/>
</dbReference>
<dbReference type="AlphaFoldDB" id="A0A5J5IE13"/>
<keyword evidence="4" id="KW-0479">Metal-binding</keyword>
<protein>
    <recommendedName>
        <fullName evidence="10">3-dehydroquinate synthase</fullName>
        <ecNumber evidence="10">4.2.3.4</ecNumber>
    </recommendedName>
</protein>
<evidence type="ECO:0000256" key="9">
    <source>
        <dbReference type="ARBA" id="ARBA00023285"/>
    </source>
</evidence>
<evidence type="ECO:0000256" key="4">
    <source>
        <dbReference type="ARBA" id="ARBA00022723"/>
    </source>
</evidence>
<proteinExistence type="predicted"/>
<dbReference type="GO" id="GO:0009423">
    <property type="term" value="P:chorismate biosynthetic process"/>
    <property type="evidence" value="ECO:0007669"/>
    <property type="project" value="UniProtKB-UniRule"/>
</dbReference>
<gene>
    <name evidence="13" type="primary">aroB</name>
    <name evidence="13" type="ORF">FW778_16270</name>
</gene>
<accession>A0A5J5IE13</accession>
<dbReference type="GO" id="GO:0009073">
    <property type="term" value="P:aromatic amino acid family biosynthetic process"/>
    <property type="evidence" value="ECO:0007669"/>
    <property type="project" value="InterPro"/>
</dbReference>
<keyword evidence="5" id="KW-0547">Nucleotide-binding</keyword>
<keyword evidence="14" id="KW-1185">Reference proteome</keyword>
<comment type="caution">
    <text evidence="13">The sequence shown here is derived from an EMBL/GenBank/DDBJ whole genome shotgun (WGS) entry which is preliminary data.</text>
</comment>
<dbReference type="InterPro" id="IPR030963">
    <property type="entry name" value="DHQ_synth_fam"/>
</dbReference>
<dbReference type="GO" id="GO:0046872">
    <property type="term" value="F:metal ion binding"/>
    <property type="evidence" value="ECO:0007669"/>
    <property type="project" value="UniProtKB-KW"/>
</dbReference>
<evidence type="ECO:0000256" key="7">
    <source>
        <dbReference type="ARBA" id="ARBA00023027"/>
    </source>
</evidence>
<dbReference type="CDD" id="cd08195">
    <property type="entry name" value="DHQS"/>
    <property type="match status" value="1"/>
</dbReference>
<comment type="function">
    <text evidence="3">Catalyzes the conversion of 3-deoxy-D-arabino-heptulosonate 7-phosphate (DAHP) to dehydroquinate (DHQ).</text>
</comment>
<sequence>MISKEILPQQYKFSEKKIDVFFDADFSLIEAKLQKDKTIFITDENVYAAHKEKFSGWQSIVIKAGEQFKNQQTVDLIIQHLIDLHADRQAFIVGIGGGVITDIAGFVASIYMRGVKFAFVPTSILAMVDASIGGKNGIDVGVYKNLVGVINHPEFLLYDYSFLETLPDHEWVNGFAEIIKHACIKDSEMFQLLEKRSIAKFQQSSEDTASIIKRNVDIKYNVVANDEQETGERKLLNFGHTIGHAIENESKLPHGHAISIGMVAACHISEMINDFSKADTRRISDLLGKYELPVSFTSDKEKTWEILLHDKKKSGINMSFVVLDSIGKASIKSLPLDQLHKIFNSI</sequence>
<dbReference type="Proteomes" id="UP000326903">
    <property type="component" value="Unassembled WGS sequence"/>
</dbReference>
<feature type="domain" description="3-dehydroquinate synthase N-terminal" evidence="11">
    <location>
        <begin position="60"/>
        <end position="171"/>
    </location>
</feature>
<keyword evidence="7" id="KW-0520">NAD</keyword>
<evidence type="ECO:0000313" key="13">
    <source>
        <dbReference type="EMBL" id="KAA9037648.1"/>
    </source>
</evidence>
<name>A0A5J5IE13_9BACT</name>
<dbReference type="Pfam" id="PF24621">
    <property type="entry name" value="DHQS_C"/>
    <property type="match status" value="1"/>
</dbReference>